<dbReference type="NCBIfam" id="TIGR02996">
    <property type="entry name" value="rpt_mate_G_obs"/>
    <property type="match status" value="1"/>
</dbReference>
<dbReference type="PROSITE" id="PS51977">
    <property type="entry name" value="WGR"/>
    <property type="match status" value="1"/>
</dbReference>
<dbReference type="SMART" id="SM00773">
    <property type="entry name" value="WGR"/>
    <property type="match status" value="1"/>
</dbReference>
<dbReference type="Gene3D" id="3.80.10.10">
    <property type="entry name" value="Ribonuclease Inhibitor"/>
    <property type="match status" value="1"/>
</dbReference>
<protein>
    <submittedName>
        <fullName evidence="2">WGR domain-containing protein</fullName>
    </submittedName>
</protein>
<dbReference type="SUPFAM" id="SSF52047">
    <property type="entry name" value="RNI-like"/>
    <property type="match status" value="1"/>
</dbReference>
<name>A0ABX7PAD2_9BACT</name>
<organism evidence="2 3">
    <name type="scientific">Pyxidicoccus parkwayensis</name>
    <dbReference type="NCBI Taxonomy" id="2813578"/>
    <lineage>
        <taxon>Bacteria</taxon>
        <taxon>Pseudomonadati</taxon>
        <taxon>Myxococcota</taxon>
        <taxon>Myxococcia</taxon>
        <taxon>Myxococcales</taxon>
        <taxon>Cystobacterineae</taxon>
        <taxon>Myxococcaceae</taxon>
        <taxon>Pyxidicoccus</taxon>
    </lineage>
</organism>
<accession>A0ABX7PAD2</accession>
<gene>
    <name evidence="2" type="ORF">JY651_22295</name>
</gene>
<evidence type="ECO:0000313" key="2">
    <source>
        <dbReference type="EMBL" id="QSQ27473.1"/>
    </source>
</evidence>
<dbReference type="Gene3D" id="2.20.140.10">
    <property type="entry name" value="WGR domain"/>
    <property type="match status" value="1"/>
</dbReference>
<keyword evidence="3" id="KW-1185">Reference proteome</keyword>
<reference evidence="2 3" key="1">
    <citation type="submission" date="2021-02" db="EMBL/GenBank/DDBJ databases">
        <title>De Novo genome assembly of isolated myxobacteria.</title>
        <authorList>
            <person name="Stevens D.C."/>
        </authorList>
    </citation>
    <scope>NUCLEOTIDE SEQUENCE [LARGE SCALE GENOMIC DNA]</scope>
    <source>
        <strain evidence="3">SCPEA02</strain>
    </source>
</reference>
<dbReference type="Pfam" id="PF05406">
    <property type="entry name" value="WGR"/>
    <property type="match status" value="1"/>
</dbReference>
<sequence length="450" mass="49587">MPRFEFKEGSSNKFWEITRNEAVLTTRWGRIGTEGQEKTQTFKREYEARTAYDKQVLEKTTKGYTRVKPTETGPEPKSNKELEAAILRDPEAAEGYLVYGDWLQSQGDARGELIALQHAQSQAKGAEATALKKKVAALLKKHQGLLLGTQLASMHGGKTLSVDWHLGFIRGARVAVAGYDEDPEFQVDETLKLLLAHPSARFLQELTIGLADNEGENEYGAIIRIIAKSAPGTLRKLFIGDFVFPDDTEISWTHVGNVVPLYKAFPGLRSLHLRGGEPTFGKIDLPELREFIMETGGLDRGSVKAIAAANWPKLQKLEVWFGSENYGASGELKHIQPILDATGLPELKHLGLCNAEFTNELAAALPKSKVLPQLETLDLSRGTLTDEGAAVLLANAAAFKHLKRLDLSLNLLSTKVAKSVAKLCADVVIGRQRQDHSDEEDEHRYVAVGE</sequence>
<evidence type="ECO:0000313" key="3">
    <source>
        <dbReference type="Proteomes" id="UP000662747"/>
    </source>
</evidence>
<dbReference type="CDD" id="cd07996">
    <property type="entry name" value="WGR_MMR_like"/>
    <property type="match status" value="1"/>
</dbReference>
<dbReference type="InterPro" id="IPR049809">
    <property type="entry name" value="YehF/YfeS-like_WGR"/>
</dbReference>
<feature type="domain" description="WGR" evidence="1">
    <location>
        <begin position="1"/>
        <end position="81"/>
    </location>
</feature>
<proteinExistence type="predicted"/>
<dbReference type="RefSeq" id="WP_206728994.1">
    <property type="nucleotide sequence ID" value="NZ_CP071090.1"/>
</dbReference>
<dbReference type="InterPro" id="IPR014338">
    <property type="entry name" value="CHP02996_rpt-companion-dom"/>
</dbReference>
<dbReference type="Proteomes" id="UP000662747">
    <property type="component" value="Chromosome"/>
</dbReference>
<dbReference type="InterPro" id="IPR008893">
    <property type="entry name" value="WGR_domain"/>
</dbReference>
<dbReference type="InterPro" id="IPR036930">
    <property type="entry name" value="WGR_dom_sf"/>
</dbReference>
<dbReference type="SUPFAM" id="SSF142921">
    <property type="entry name" value="WGR domain-like"/>
    <property type="match status" value="1"/>
</dbReference>
<dbReference type="EMBL" id="CP071090">
    <property type="protein sequence ID" value="QSQ27473.1"/>
    <property type="molecule type" value="Genomic_DNA"/>
</dbReference>
<evidence type="ECO:0000259" key="1">
    <source>
        <dbReference type="PROSITE" id="PS51977"/>
    </source>
</evidence>
<dbReference type="InterPro" id="IPR032675">
    <property type="entry name" value="LRR_dom_sf"/>
</dbReference>